<gene>
    <name evidence="2" type="ORF">BDV96DRAFT_644227</name>
</gene>
<dbReference type="OrthoDB" id="654211at2759"/>
<evidence type="ECO:0000256" key="1">
    <source>
        <dbReference type="SAM" id="MobiDB-lite"/>
    </source>
</evidence>
<dbReference type="Gene3D" id="3.30.160.60">
    <property type="entry name" value="Classic Zinc Finger"/>
    <property type="match status" value="1"/>
</dbReference>
<dbReference type="EMBL" id="ML977318">
    <property type="protein sequence ID" value="KAF2117889.1"/>
    <property type="molecule type" value="Genomic_DNA"/>
</dbReference>
<feature type="compositionally biased region" description="Basic and acidic residues" evidence="1">
    <location>
        <begin position="379"/>
        <end position="396"/>
    </location>
</feature>
<proteinExistence type="predicted"/>
<keyword evidence="3" id="KW-1185">Reference proteome</keyword>
<reference evidence="2" key="1">
    <citation type="journal article" date="2020" name="Stud. Mycol.">
        <title>101 Dothideomycetes genomes: a test case for predicting lifestyles and emergence of pathogens.</title>
        <authorList>
            <person name="Haridas S."/>
            <person name="Albert R."/>
            <person name="Binder M."/>
            <person name="Bloem J."/>
            <person name="Labutti K."/>
            <person name="Salamov A."/>
            <person name="Andreopoulos B."/>
            <person name="Baker S."/>
            <person name="Barry K."/>
            <person name="Bills G."/>
            <person name="Bluhm B."/>
            <person name="Cannon C."/>
            <person name="Castanera R."/>
            <person name="Culley D."/>
            <person name="Daum C."/>
            <person name="Ezra D."/>
            <person name="Gonzalez J."/>
            <person name="Henrissat B."/>
            <person name="Kuo A."/>
            <person name="Liang C."/>
            <person name="Lipzen A."/>
            <person name="Lutzoni F."/>
            <person name="Magnuson J."/>
            <person name="Mondo S."/>
            <person name="Nolan M."/>
            <person name="Ohm R."/>
            <person name="Pangilinan J."/>
            <person name="Park H.-J."/>
            <person name="Ramirez L."/>
            <person name="Alfaro M."/>
            <person name="Sun H."/>
            <person name="Tritt A."/>
            <person name="Yoshinaga Y."/>
            <person name="Zwiers L.-H."/>
            <person name="Turgeon B."/>
            <person name="Goodwin S."/>
            <person name="Spatafora J."/>
            <person name="Crous P."/>
            <person name="Grigoriev I."/>
        </authorList>
    </citation>
    <scope>NUCLEOTIDE SEQUENCE</scope>
    <source>
        <strain evidence="2">CBS 627.86</strain>
    </source>
</reference>
<dbReference type="AlphaFoldDB" id="A0A6A5ZEF9"/>
<feature type="compositionally biased region" description="Polar residues" evidence="1">
    <location>
        <begin position="346"/>
        <end position="360"/>
    </location>
</feature>
<name>A0A6A5ZEF9_9PLEO</name>
<feature type="region of interest" description="Disordered" evidence="1">
    <location>
        <begin position="345"/>
        <end position="399"/>
    </location>
</feature>
<dbReference type="SUPFAM" id="SSF57667">
    <property type="entry name" value="beta-beta-alpha zinc fingers"/>
    <property type="match status" value="1"/>
</dbReference>
<organism evidence="2 3">
    <name type="scientific">Lophiotrema nucula</name>
    <dbReference type="NCBI Taxonomy" id="690887"/>
    <lineage>
        <taxon>Eukaryota</taxon>
        <taxon>Fungi</taxon>
        <taxon>Dikarya</taxon>
        <taxon>Ascomycota</taxon>
        <taxon>Pezizomycotina</taxon>
        <taxon>Dothideomycetes</taxon>
        <taxon>Pleosporomycetidae</taxon>
        <taxon>Pleosporales</taxon>
        <taxon>Lophiotremataceae</taxon>
        <taxon>Lophiotrema</taxon>
    </lineage>
</organism>
<evidence type="ECO:0000313" key="2">
    <source>
        <dbReference type="EMBL" id="KAF2117889.1"/>
    </source>
</evidence>
<dbReference type="Proteomes" id="UP000799770">
    <property type="component" value="Unassembled WGS sequence"/>
</dbReference>
<sequence length="453" mass="51028">MEGHVPGGFNGYHNQPFETFSQAGTLHLPSHDGHYHPDNQHIQAYDVSQNTTFQYPTSRMKPGHGSTSTQSSFASRSVFSDFSNRNSVASTATNVSRHSITPEEALTTCVSRRERAKPADKPAKPAHFWCTACGKGFGSKHDWKTHEEIFQERFEEYWCEFDEKTFFSKKDFTNHHYKTHSCRTCVKFNHAEKARRERKSRQAWGCGFCGRLELEWDRRCDHVAAHFKEGKTLDDWKQSRVISSLLQRPALYQALMSLMERNQIQVFNMGWNSHKTGRAEGFPDSGRPAQLQDLLEWYIEGENPYPLVELAIEKGLHQQESLPRNPPRALVAADGSTIALTAVSKRGSNPAISSQVTIRSSVPGGGTTGLQPHPTTRHSRQDKALPPDPPRNEVASHNDAAFGNEARGVASWDRFSDTIVPDGDLPDPVSMELDHAMHDIGKDDFNWSSWLAD</sequence>
<evidence type="ECO:0008006" key="4">
    <source>
        <dbReference type="Google" id="ProtNLM"/>
    </source>
</evidence>
<accession>A0A6A5ZEF9</accession>
<dbReference type="InterPro" id="IPR036236">
    <property type="entry name" value="Znf_C2H2_sf"/>
</dbReference>
<evidence type="ECO:0000313" key="3">
    <source>
        <dbReference type="Proteomes" id="UP000799770"/>
    </source>
</evidence>
<protein>
    <recommendedName>
        <fullName evidence="4">C2H2-type domain-containing protein</fullName>
    </recommendedName>
</protein>